<dbReference type="GO" id="GO:0016787">
    <property type="term" value="F:hydrolase activity"/>
    <property type="evidence" value="ECO:0007669"/>
    <property type="project" value="UniProtKB-KW"/>
</dbReference>
<proteinExistence type="inferred from homology"/>
<accession>A0A0C3S9M5</accession>
<dbReference type="InterPro" id="IPR029058">
    <property type="entry name" value="AB_hydrolase_fold"/>
</dbReference>
<keyword evidence="1" id="KW-0378">Hydrolase</keyword>
<sequence length="332" mass="37555">MDPSHYKDVITPRGLKYHYYYSPARDGKRTLLFCHGFPSSARDWHRVALYFKEQGYGVIIPDMLGYGGTDRPTDPSLYIHSGMSQDIVSILDAEKIEKIIAVGHDWGSASVSRLASWYPERVTAYAFYAVPYSPPLPGDFDYNAVIASQKQQYGYELFGYWAFFNRDEAAQIMLDHIETFVTLAWQDNYQYAIDHFARTGAMERTLLEGGTSPLPSWASEADKQAFIEGFRAGGFAAPTCWYKTIVRGFISADDAQIPAERAYPPAGVPIFYGAATNDFVCLPSIGYAAFRNEHFLKGQVTEKEYDADHWLILSKADEISRDLESWIEKLTN</sequence>
<dbReference type="Gene3D" id="3.40.50.1820">
    <property type="entry name" value="alpha/beta hydrolase"/>
    <property type="match status" value="1"/>
</dbReference>
<dbReference type="PRINTS" id="PR00111">
    <property type="entry name" value="ABHYDROLASE"/>
</dbReference>
<evidence type="ECO:0000259" key="3">
    <source>
        <dbReference type="Pfam" id="PF00561"/>
    </source>
</evidence>
<dbReference type="STRING" id="745531.A0A0C3S9M5"/>
<evidence type="ECO:0000256" key="1">
    <source>
        <dbReference type="ARBA" id="ARBA00022801"/>
    </source>
</evidence>
<dbReference type="EMBL" id="KN840479">
    <property type="protein sequence ID" value="KIP08442.1"/>
    <property type="molecule type" value="Genomic_DNA"/>
</dbReference>
<protein>
    <recommendedName>
        <fullName evidence="3">AB hydrolase-1 domain-containing protein</fullName>
    </recommendedName>
</protein>
<dbReference type="InterPro" id="IPR000073">
    <property type="entry name" value="AB_hydrolase_1"/>
</dbReference>
<name>A0A0C3S9M5_PHLG1</name>
<dbReference type="PANTHER" id="PTHR43329">
    <property type="entry name" value="EPOXIDE HYDROLASE"/>
    <property type="match status" value="1"/>
</dbReference>
<organism evidence="4 5">
    <name type="scientific">Phlebiopsis gigantea (strain 11061_1 CR5-6)</name>
    <name type="common">White-rot fungus</name>
    <name type="synonym">Peniophora gigantea</name>
    <dbReference type="NCBI Taxonomy" id="745531"/>
    <lineage>
        <taxon>Eukaryota</taxon>
        <taxon>Fungi</taxon>
        <taxon>Dikarya</taxon>
        <taxon>Basidiomycota</taxon>
        <taxon>Agaricomycotina</taxon>
        <taxon>Agaricomycetes</taxon>
        <taxon>Polyporales</taxon>
        <taxon>Phanerochaetaceae</taxon>
        <taxon>Phlebiopsis</taxon>
    </lineage>
</organism>
<dbReference type="Proteomes" id="UP000053257">
    <property type="component" value="Unassembled WGS sequence"/>
</dbReference>
<evidence type="ECO:0000256" key="2">
    <source>
        <dbReference type="ARBA" id="ARBA00038334"/>
    </source>
</evidence>
<comment type="similarity">
    <text evidence="2">Belongs to the AB hydrolase superfamily. Epoxide hydrolase family.</text>
</comment>
<dbReference type="HOGENOM" id="CLU_020336_7_0_1"/>
<reference evidence="4 5" key="1">
    <citation type="journal article" date="2014" name="PLoS Genet.">
        <title>Analysis of the Phlebiopsis gigantea genome, transcriptome and secretome provides insight into its pioneer colonization strategies of wood.</title>
        <authorList>
            <person name="Hori C."/>
            <person name="Ishida T."/>
            <person name="Igarashi K."/>
            <person name="Samejima M."/>
            <person name="Suzuki H."/>
            <person name="Master E."/>
            <person name="Ferreira P."/>
            <person name="Ruiz-Duenas F.J."/>
            <person name="Held B."/>
            <person name="Canessa P."/>
            <person name="Larrondo L.F."/>
            <person name="Schmoll M."/>
            <person name="Druzhinina I.S."/>
            <person name="Kubicek C.P."/>
            <person name="Gaskell J.A."/>
            <person name="Kersten P."/>
            <person name="St John F."/>
            <person name="Glasner J."/>
            <person name="Sabat G."/>
            <person name="Splinter BonDurant S."/>
            <person name="Syed K."/>
            <person name="Yadav J."/>
            <person name="Mgbeahuruike A.C."/>
            <person name="Kovalchuk A."/>
            <person name="Asiegbu F.O."/>
            <person name="Lackner G."/>
            <person name="Hoffmeister D."/>
            <person name="Rencoret J."/>
            <person name="Gutierrez A."/>
            <person name="Sun H."/>
            <person name="Lindquist E."/>
            <person name="Barry K."/>
            <person name="Riley R."/>
            <person name="Grigoriev I.V."/>
            <person name="Henrissat B."/>
            <person name="Kues U."/>
            <person name="Berka R.M."/>
            <person name="Martinez A.T."/>
            <person name="Covert S.F."/>
            <person name="Blanchette R.A."/>
            <person name="Cullen D."/>
        </authorList>
    </citation>
    <scope>NUCLEOTIDE SEQUENCE [LARGE SCALE GENOMIC DNA]</scope>
    <source>
        <strain evidence="4 5">11061_1 CR5-6</strain>
    </source>
</reference>
<dbReference type="Pfam" id="PF00561">
    <property type="entry name" value="Abhydrolase_1"/>
    <property type="match status" value="1"/>
</dbReference>
<feature type="domain" description="AB hydrolase-1" evidence="3">
    <location>
        <begin position="30"/>
        <end position="166"/>
    </location>
</feature>
<dbReference type="SUPFAM" id="SSF53474">
    <property type="entry name" value="alpha/beta-Hydrolases"/>
    <property type="match status" value="1"/>
</dbReference>
<evidence type="ECO:0000313" key="5">
    <source>
        <dbReference type="Proteomes" id="UP000053257"/>
    </source>
</evidence>
<dbReference type="PRINTS" id="PR00412">
    <property type="entry name" value="EPOXHYDRLASE"/>
</dbReference>
<dbReference type="AlphaFoldDB" id="A0A0C3S9M5"/>
<keyword evidence="5" id="KW-1185">Reference proteome</keyword>
<gene>
    <name evidence="4" type="ORF">PHLGIDRAFT_88085</name>
</gene>
<dbReference type="InterPro" id="IPR000639">
    <property type="entry name" value="Epox_hydrolase-like"/>
</dbReference>
<dbReference type="OrthoDB" id="408373at2759"/>
<evidence type="ECO:0000313" key="4">
    <source>
        <dbReference type="EMBL" id="KIP08442.1"/>
    </source>
</evidence>